<gene>
    <name evidence="1" type="ORF">AURDEDRAFT_146993</name>
</gene>
<sequence length="556" mass="63177">MPAASPRRTYPAVQKWVKAALALARNRWHRPEPPPRPAASESAPGRRVLCLSDLPVDILELLVVQLQNLPSYTALPGASGIRAQHPRSAVKALIPVSMVSRSMRGLCLPLLFRTVWLRNSGCMPENIYPFVQIIYIGLVDVVAYQTQVELMLQQMPRLSCVYWADAGRCGQIEGLSCLAVASALRVLILKSIWLTAEMGPLPETLRELHMYHHDARAIDDQLPPDILPAHFSCLERLLTTLWSQLECLTLYGEGLRSSLIAAYHWPVLRDFAVIGRSPILDTPWMHVLQRMPQVQSFTLLTDAFDGRTPICPSALTPTFNVAQLRRLSLSFPRPDDAIFSYLSPDLVELALRDAPRYYNVRWEYYDKSSEPILSCPNVMHIFGAFSACGLRALELVYLEDEFETDMLATVAQACPGLTMIELHRYRRFPFSYLDWRNVGKSSVPVEAIARSLANFRALQMAKLNLSFTKANIDAIEITEFWRALDAFLDTQAQIIAHHVPWLECMALLTRTRSETMYWAVWDIQPEMGCRRLRDGGYNSGGNILLPTYHRREWDWL</sequence>
<organism evidence="1 2">
    <name type="scientific">Auricularia subglabra (strain TFB-10046 / SS5)</name>
    <name type="common">White-rot fungus</name>
    <name type="synonym">Auricularia delicata (strain TFB10046)</name>
    <dbReference type="NCBI Taxonomy" id="717982"/>
    <lineage>
        <taxon>Eukaryota</taxon>
        <taxon>Fungi</taxon>
        <taxon>Dikarya</taxon>
        <taxon>Basidiomycota</taxon>
        <taxon>Agaricomycotina</taxon>
        <taxon>Agaricomycetes</taxon>
        <taxon>Auriculariales</taxon>
        <taxon>Auriculariaceae</taxon>
        <taxon>Auricularia</taxon>
    </lineage>
</organism>
<name>J0WW57_AURST</name>
<dbReference type="Proteomes" id="UP000006514">
    <property type="component" value="Unassembled WGS sequence"/>
</dbReference>
<accession>J0WW57</accession>
<dbReference type="InterPro" id="IPR032675">
    <property type="entry name" value="LRR_dom_sf"/>
</dbReference>
<evidence type="ECO:0000313" key="1">
    <source>
        <dbReference type="EMBL" id="EJD37653.1"/>
    </source>
</evidence>
<proteinExistence type="predicted"/>
<dbReference type="Gene3D" id="3.80.10.10">
    <property type="entry name" value="Ribonuclease Inhibitor"/>
    <property type="match status" value="1"/>
</dbReference>
<dbReference type="OrthoDB" id="3208561at2759"/>
<dbReference type="eggNOG" id="ENOG502SW9J">
    <property type="taxonomic scope" value="Eukaryota"/>
</dbReference>
<evidence type="ECO:0000313" key="2">
    <source>
        <dbReference type="Proteomes" id="UP000006514"/>
    </source>
</evidence>
<dbReference type="InParanoid" id="J0WW57"/>
<keyword evidence="2" id="KW-1185">Reference proteome</keyword>
<dbReference type="SUPFAM" id="SSF52047">
    <property type="entry name" value="RNI-like"/>
    <property type="match status" value="1"/>
</dbReference>
<dbReference type="EMBL" id="JH687837">
    <property type="protein sequence ID" value="EJD37653.1"/>
    <property type="molecule type" value="Genomic_DNA"/>
</dbReference>
<dbReference type="AlphaFoldDB" id="J0WW57"/>
<dbReference type="KEGG" id="adl:AURDEDRAFT_146993"/>
<protein>
    <submittedName>
        <fullName evidence="1">Uncharacterized protein</fullName>
    </submittedName>
</protein>
<reference evidence="2" key="1">
    <citation type="journal article" date="2012" name="Science">
        <title>The Paleozoic origin of enzymatic lignin decomposition reconstructed from 31 fungal genomes.</title>
        <authorList>
            <person name="Floudas D."/>
            <person name="Binder M."/>
            <person name="Riley R."/>
            <person name="Barry K."/>
            <person name="Blanchette R.A."/>
            <person name="Henrissat B."/>
            <person name="Martinez A.T."/>
            <person name="Otillar R."/>
            <person name="Spatafora J.W."/>
            <person name="Yadav J.S."/>
            <person name="Aerts A."/>
            <person name="Benoit I."/>
            <person name="Boyd A."/>
            <person name="Carlson A."/>
            <person name="Copeland A."/>
            <person name="Coutinho P.M."/>
            <person name="de Vries R.P."/>
            <person name="Ferreira P."/>
            <person name="Findley K."/>
            <person name="Foster B."/>
            <person name="Gaskell J."/>
            <person name="Glotzer D."/>
            <person name="Gorecki P."/>
            <person name="Heitman J."/>
            <person name="Hesse C."/>
            <person name="Hori C."/>
            <person name="Igarashi K."/>
            <person name="Jurgens J.A."/>
            <person name="Kallen N."/>
            <person name="Kersten P."/>
            <person name="Kohler A."/>
            <person name="Kuees U."/>
            <person name="Kumar T.K.A."/>
            <person name="Kuo A."/>
            <person name="LaButti K."/>
            <person name="Larrondo L.F."/>
            <person name="Lindquist E."/>
            <person name="Ling A."/>
            <person name="Lombard V."/>
            <person name="Lucas S."/>
            <person name="Lundell T."/>
            <person name="Martin R."/>
            <person name="McLaughlin D.J."/>
            <person name="Morgenstern I."/>
            <person name="Morin E."/>
            <person name="Murat C."/>
            <person name="Nagy L.G."/>
            <person name="Nolan M."/>
            <person name="Ohm R.A."/>
            <person name="Patyshakuliyeva A."/>
            <person name="Rokas A."/>
            <person name="Ruiz-Duenas F.J."/>
            <person name="Sabat G."/>
            <person name="Salamov A."/>
            <person name="Samejima M."/>
            <person name="Schmutz J."/>
            <person name="Slot J.C."/>
            <person name="St John F."/>
            <person name="Stenlid J."/>
            <person name="Sun H."/>
            <person name="Sun S."/>
            <person name="Syed K."/>
            <person name="Tsang A."/>
            <person name="Wiebenga A."/>
            <person name="Young D."/>
            <person name="Pisabarro A."/>
            <person name="Eastwood D.C."/>
            <person name="Martin F."/>
            <person name="Cullen D."/>
            <person name="Grigoriev I.V."/>
            <person name="Hibbett D.S."/>
        </authorList>
    </citation>
    <scope>NUCLEOTIDE SEQUENCE [LARGE SCALE GENOMIC DNA]</scope>
    <source>
        <strain evidence="2">TFB10046</strain>
    </source>
</reference>